<dbReference type="InterPro" id="IPR000415">
    <property type="entry name" value="Nitroreductase-like"/>
</dbReference>
<evidence type="ECO:0000313" key="1">
    <source>
        <dbReference type="EMBL" id="MCQ5343689.1"/>
    </source>
</evidence>
<proteinExistence type="predicted"/>
<dbReference type="EMBL" id="JANGEW010000099">
    <property type="protein sequence ID" value="MCQ5343689.1"/>
    <property type="molecule type" value="Genomic_DNA"/>
</dbReference>
<feature type="non-terminal residue" evidence="1">
    <location>
        <position position="66"/>
    </location>
</feature>
<dbReference type="Gene3D" id="3.40.109.10">
    <property type="entry name" value="NADH Oxidase"/>
    <property type="match status" value="1"/>
</dbReference>
<name>A0ABT1SV69_9FIRM</name>
<keyword evidence="2" id="KW-1185">Reference proteome</keyword>
<protein>
    <submittedName>
        <fullName evidence="1">Uncharacterized protein</fullName>
    </submittedName>
</protein>
<sequence>MNKQDIDIYVIMKEGDNLYDAKANSLQPIAKGDDGAAVAGSQDFVKSAPVSLVLVSDLSRFGNIAD</sequence>
<gene>
    <name evidence="1" type="ORF">NE675_11765</name>
</gene>
<accession>A0ABT1SV69</accession>
<dbReference type="Proteomes" id="UP001206692">
    <property type="component" value="Unassembled WGS sequence"/>
</dbReference>
<reference evidence="1 2" key="1">
    <citation type="submission" date="2022-06" db="EMBL/GenBank/DDBJ databases">
        <title>Isolation of gut microbiota from human fecal samples.</title>
        <authorList>
            <person name="Pamer E.G."/>
            <person name="Barat B."/>
            <person name="Waligurski E."/>
            <person name="Medina S."/>
            <person name="Paddock L."/>
            <person name="Mostad J."/>
        </authorList>
    </citation>
    <scope>NUCLEOTIDE SEQUENCE [LARGE SCALE GENOMIC DNA]</scope>
    <source>
        <strain evidence="1 2">DFI.1.1</strain>
    </source>
</reference>
<organism evidence="1 2">
    <name type="scientific">Megasphaera massiliensis</name>
    <dbReference type="NCBI Taxonomy" id="1232428"/>
    <lineage>
        <taxon>Bacteria</taxon>
        <taxon>Bacillati</taxon>
        <taxon>Bacillota</taxon>
        <taxon>Negativicutes</taxon>
        <taxon>Veillonellales</taxon>
        <taxon>Veillonellaceae</taxon>
        <taxon>Megasphaera</taxon>
    </lineage>
</organism>
<evidence type="ECO:0000313" key="2">
    <source>
        <dbReference type="Proteomes" id="UP001206692"/>
    </source>
</evidence>
<comment type="caution">
    <text evidence="1">The sequence shown here is derived from an EMBL/GenBank/DDBJ whole genome shotgun (WGS) entry which is preliminary data.</text>
</comment>